<dbReference type="PANTHER" id="PTHR11525">
    <property type="entry name" value="FARNESYL-PYROPHOSPHATE SYNTHETASE"/>
    <property type="match status" value="1"/>
</dbReference>
<keyword evidence="2 5" id="KW-0808">Transferase</keyword>
<dbReference type="GO" id="GO:0045337">
    <property type="term" value="P:farnesyl diphosphate biosynthetic process"/>
    <property type="evidence" value="ECO:0007669"/>
    <property type="project" value="TreeGrafter"/>
</dbReference>
<name>A0A1V6TTU2_9EURO</name>
<keyword evidence="4" id="KW-0460">Magnesium</keyword>
<dbReference type="SFLD" id="SFLDS00005">
    <property type="entry name" value="Isoprenoid_Synthase_Type_I"/>
    <property type="match status" value="1"/>
</dbReference>
<dbReference type="InterPro" id="IPR039702">
    <property type="entry name" value="FPS1-like"/>
</dbReference>
<reference evidence="7" key="1">
    <citation type="journal article" date="2017" name="Nat. Microbiol.">
        <title>Global analysis of biosynthetic gene clusters reveals vast potential of secondary metabolite production in Penicillium species.</title>
        <authorList>
            <person name="Nielsen J.C."/>
            <person name="Grijseels S."/>
            <person name="Prigent S."/>
            <person name="Ji B."/>
            <person name="Dainat J."/>
            <person name="Nielsen K.F."/>
            <person name="Frisvad J.C."/>
            <person name="Workman M."/>
            <person name="Nielsen J."/>
        </authorList>
    </citation>
    <scope>NUCLEOTIDE SEQUENCE [LARGE SCALE GENOMIC DNA]</scope>
    <source>
        <strain evidence="7">IBT 14082</strain>
    </source>
</reference>
<keyword evidence="7" id="KW-1185">Reference proteome</keyword>
<evidence type="ECO:0000313" key="7">
    <source>
        <dbReference type="Proteomes" id="UP000191342"/>
    </source>
</evidence>
<gene>
    <name evidence="6" type="ORF">PENFLA_c004G09466</name>
</gene>
<dbReference type="CDD" id="cd00685">
    <property type="entry name" value="Trans_IPPS_HT"/>
    <property type="match status" value="1"/>
</dbReference>
<keyword evidence="3" id="KW-0479">Metal-binding</keyword>
<dbReference type="InterPro" id="IPR008949">
    <property type="entry name" value="Isoprenoid_synthase_dom_sf"/>
</dbReference>
<dbReference type="GO" id="GO:0004337">
    <property type="term" value="F:(2E,6E)-farnesyl diphosphate synthase activity"/>
    <property type="evidence" value="ECO:0007669"/>
    <property type="project" value="TreeGrafter"/>
</dbReference>
<dbReference type="InterPro" id="IPR033749">
    <property type="entry name" value="Polyprenyl_synt_CS"/>
</dbReference>
<dbReference type="Pfam" id="PF00348">
    <property type="entry name" value="polyprenyl_synt"/>
    <property type="match status" value="1"/>
</dbReference>
<dbReference type="GO" id="GO:0005737">
    <property type="term" value="C:cytoplasm"/>
    <property type="evidence" value="ECO:0007669"/>
    <property type="project" value="TreeGrafter"/>
</dbReference>
<dbReference type="SUPFAM" id="SSF48576">
    <property type="entry name" value="Terpenoid synthases"/>
    <property type="match status" value="1"/>
</dbReference>
<protein>
    <submittedName>
        <fullName evidence="6">Uncharacterized protein</fullName>
    </submittedName>
</protein>
<dbReference type="GO" id="GO:0004161">
    <property type="term" value="F:dimethylallyltranstransferase activity"/>
    <property type="evidence" value="ECO:0007669"/>
    <property type="project" value="TreeGrafter"/>
</dbReference>
<dbReference type="GO" id="GO:0046872">
    <property type="term" value="F:metal ion binding"/>
    <property type="evidence" value="ECO:0007669"/>
    <property type="project" value="UniProtKB-KW"/>
</dbReference>
<accession>A0A1V6TTU2</accession>
<dbReference type="AlphaFoldDB" id="A0A1V6TTU2"/>
<comment type="caution">
    <text evidence="6">The sequence shown here is derived from an EMBL/GenBank/DDBJ whole genome shotgun (WGS) entry which is preliminary data.</text>
</comment>
<dbReference type="GO" id="GO:0046165">
    <property type="term" value="P:alcohol biosynthetic process"/>
    <property type="evidence" value="ECO:0007669"/>
    <property type="project" value="UniProtKB-ARBA"/>
</dbReference>
<evidence type="ECO:0000256" key="4">
    <source>
        <dbReference type="ARBA" id="ARBA00022842"/>
    </source>
</evidence>
<dbReference type="PROSITE" id="PS00444">
    <property type="entry name" value="POLYPRENYL_SYNTHASE_2"/>
    <property type="match status" value="1"/>
</dbReference>
<dbReference type="GO" id="GO:0043386">
    <property type="term" value="P:mycotoxin biosynthetic process"/>
    <property type="evidence" value="ECO:0007669"/>
    <property type="project" value="UniProtKB-ARBA"/>
</dbReference>
<dbReference type="OrthoDB" id="10257492at2759"/>
<dbReference type="STRING" id="254877.A0A1V6TTU2"/>
<dbReference type="SFLD" id="SFLDG01017">
    <property type="entry name" value="Polyprenyl_Transferase_Like"/>
    <property type="match status" value="1"/>
</dbReference>
<proteinExistence type="inferred from homology"/>
<dbReference type="PANTHER" id="PTHR11525:SF0">
    <property type="entry name" value="FARNESYL PYROPHOSPHATE SYNTHASE"/>
    <property type="match status" value="1"/>
</dbReference>
<comment type="cofactor">
    <cofactor evidence="1">
        <name>Mg(2+)</name>
        <dbReference type="ChEBI" id="CHEBI:18420"/>
    </cofactor>
</comment>
<dbReference type="Gene3D" id="1.10.600.10">
    <property type="entry name" value="Farnesyl Diphosphate Synthase"/>
    <property type="match status" value="1"/>
</dbReference>
<sequence>MADRETFQAVLPSICADMEQDLTRKGTPKALTDHFLACLHTNVQGGKLNRALIVHDTGHLLLPRPLTVIEIRHLSILGWLTEFFQAAYLIWDDIMDASEYRRGQPCWYSRDGVGLSAVNDACLIKSSIMVLLRQYFEDHPDYGQLVELFHEAAFRTELGQLADMTTSNKCNLAEMTMERYEFVAENKTAFYSFYIPVALALQYLQCATEQNLEIAREVLLRMGWYFQVQDDYLDVFGESKATGKVGTDIRDNKCSWVALTAFELSSSEQKAILSLCYGRPDIGKEARAKDVFCQVDIEGAFMDFEMAELDNLEKRIDQIGGEYGPLNDILRSVLEKISRRNK</sequence>
<evidence type="ECO:0000256" key="3">
    <source>
        <dbReference type="ARBA" id="ARBA00022723"/>
    </source>
</evidence>
<dbReference type="Proteomes" id="UP000191342">
    <property type="component" value="Unassembled WGS sequence"/>
</dbReference>
<evidence type="ECO:0000313" key="6">
    <source>
        <dbReference type="EMBL" id="OQE28973.1"/>
    </source>
</evidence>
<dbReference type="PROSITE" id="PS00723">
    <property type="entry name" value="POLYPRENYL_SYNTHASE_1"/>
    <property type="match status" value="1"/>
</dbReference>
<dbReference type="InterPro" id="IPR000092">
    <property type="entry name" value="Polyprenyl_synt"/>
</dbReference>
<evidence type="ECO:0000256" key="1">
    <source>
        <dbReference type="ARBA" id="ARBA00001946"/>
    </source>
</evidence>
<evidence type="ECO:0000256" key="2">
    <source>
        <dbReference type="ARBA" id="ARBA00022679"/>
    </source>
</evidence>
<evidence type="ECO:0000256" key="5">
    <source>
        <dbReference type="RuleBase" id="RU004466"/>
    </source>
</evidence>
<dbReference type="EMBL" id="MLQL01000004">
    <property type="protein sequence ID" value="OQE28973.1"/>
    <property type="molecule type" value="Genomic_DNA"/>
</dbReference>
<comment type="similarity">
    <text evidence="5">Belongs to the FPP/GGPP synthase family.</text>
</comment>
<organism evidence="6 7">
    <name type="scientific">Penicillium flavigenum</name>
    <dbReference type="NCBI Taxonomy" id="254877"/>
    <lineage>
        <taxon>Eukaryota</taxon>
        <taxon>Fungi</taxon>
        <taxon>Dikarya</taxon>
        <taxon>Ascomycota</taxon>
        <taxon>Pezizomycotina</taxon>
        <taxon>Eurotiomycetes</taxon>
        <taxon>Eurotiomycetidae</taxon>
        <taxon>Eurotiales</taxon>
        <taxon>Aspergillaceae</taxon>
        <taxon>Penicillium</taxon>
    </lineage>
</organism>